<dbReference type="Proteomes" id="UP000612746">
    <property type="component" value="Unassembled WGS sequence"/>
</dbReference>
<dbReference type="OrthoDB" id="19232at2759"/>
<organism evidence="1 2">
    <name type="scientific">Umbelopsis vinacea</name>
    <dbReference type="NCBI Taxonomy" id="44442"/>
    <lineage>
        <taxon>Eukaryota</taxon>
        <taxon>Fungi</taxon>
        <taxon>Fungi incertae sedis</taxon>
        <taxon>Mucoromycota</taxon>
        <taxon>Mucoromycotina</taxon>
        <taxon>Umbelopsidomycetes</taxon>
        <taxon>Umbelopsidales</taxon>
        <taxon>Umbelopsidaceae</taxon>
        <taxon>Umbelopsis</taxon>
    </lineage>
</organism>
<protein>
    <submittedName>
        <fullName evidence="1">Uncharacterized protein</fullName>
    </submittedName>
</protein>
<reference evidence="1" key="1">
    <citation type="submission" date="2020-12" db="EMBL/GenBank/DDBJ databases">
        <title>Metabolic potential, ecology and presence of endohyphal bacteria is reflected in genomic diversity of Mucoromycotina.</title>
        <authorList>
            <person name="Muszewska A."/>
            <person name="Okrasinska A."/>
            <person name="Steczkiewicz K."/>
            <person name="Drgas O."/>
            <person name="Orlowska M."/>
            <person name="Perlinska-Lenart U."/>
            <person name="Aleksandrzak-Piekarczyk T."/>
            <person name="Szatraj K."/>
            <person name="Zielenkiewicz U."/>
            <person name="Pilsyk S."/>
            <person name="Malc E."/>
            <person name="Mieczkowski P."/>
            <person name="Kruszewska J.S."/>
            <person name="Biernat P."/>
            <person name="Pawlowska J."/>
        </authorList>
    </citation>
    <scope>NUCLEOTIDE SEQUENCE</scope>
    <source>
        <strain evidence="1">WA0000051536</strain>
    </source>
</reference>
<dbReference type="PANTHER" id="PTHR47766:SF1">
    <property type="entry name" value="PROTEIN EFR3"/>
    <property type="match status" value="1"/>
</dbReference>
<accession>A0A8H7U9P5</accession>
<gene>
    <name evidence="1" type="ORF">INT44_007148</name>
</gene>
<comment type="caution">
    <text evidence="1">The sequence shown here is derived from an EMBL/GenBank/DDBJ whole genome shotgun (WGS) entry which is preliminary data.</text>
</comment>
<evidence type="ECO:0000313" key="2">
    <source>
        <dbReference type="Proteomes" id="UP000612746"/>
    </source>
</evidence>
<proteinExistence type="predicted"/>
<dbReference type="GO" id="GO:0072659">
    <property type="term" value="P:protein localization to plasma membrane"/>
    <property type="evidence" value="ECO:0007669"/>
    <property type="project" value="InterPro"/>
</dbReference>
<dbReference type="PANTHER" id="PTHR47766">
    <property type="entry name" value="PROTEIN EFR3"/>
    <property type="match status" value="1"/>
</dbReference>
<dbReference type="InterPro" id="IPR039786">
    <property type="entry name" value="EFR3"/>
</dbReference>
<name>A0A8H7U9P5_9FUNG</name>
<dbReference type="AlphaFoldDB" id="A0A8H7U9P5"/>
<dbReference type="EMBL" id="JAEPRA010000018">
    <property type="protein sequence ID" value="KAG2173557.1"/>
    <property type="molecule type" value="Genomic_DNA"/>
</dbReference>
<dbReference type="SUPFAM" id="SSF48371">
    <property type="entry name" value="ARM repeat"/>
    <property type="match status" value="1"/>
</dbReference>
<sequence>MQHLVNEIIVKCHTNLSLFAENVIRMLTVLATSSEPDVAAAAAETFDHFSAYFDGDLLSIDRTITDLYEQLVILYAEMSQGGGAEGDGTLYTRLVGLRGIRTVASSRIFQTFAGTGYPRSIANKLETLILPAALWNLEIPTQSKHFGQFKDNASRKDSIMETASFSTGSSGSLWASTCTPVTVPNETRMLALTILDECGKIYHSQRVRHLIHSTFQFMETNDKWWPPLYGVEMYKALVRAIKPEHRKVFISEVLAYMEATQPDWSSPDFVFSSSATCSSVLSSILLDENILIPGLNVVDVMTLIIHVLEVWLSFQATEDVNHHKAVAKHMIKLRLTACISSMALVIYYDQQIPDVVCLLLSMTSNRASVELRQCLVAALKLIMKKNKDALMNSHDRKNTQVRAIPVGYIQPSLSLLLDSDPVIRADFALLLIHYLEQISDTNMRQVHDKMQFIHALMRTIEEYGRLEHMLPTDMIALHGLLLTLLKLRNTISFTVALLLQLRDSCPEGARGILQQTILIQSLQQLAVIAECSSFGDLMIQAETKAKEQQQWVDGFGYESGMSFKRIPSNLEDLVSNHNGQATCLPSRQSMLDVLAEHTKFGSDPEWKDLLTLPKAITSSGAELEKFRIKSSRDLKLNIVVSKAIYSDIIISIDKHVTNVPPRATSRGTFLRQIQSALDTRDIDEFSLLSHAPYDVE</sequence>
<keyword evidence="2" id="KW-1185">Reference proteome</keyword>
<dbReference type="InterPro" id="IPR016024">
    <property type="entry name" value="ARM-type_fold"/>
</dbReference>
<evidence type="ECO:0000313" key="1">
    <source>
        <dbReference type="EMBL" id="KAG2173557.1"/>
    </source>
</evidence>